<protein>
    <submittedName>
        <fullName evidence="3">Uncharacterized protein</fullName>
    </submittedName>
</protein>
<keyword evidence="2" id="KW-0812">Transmembrane</keyword>
<name>A0A5C6RUY2_9FLAO</name>
<gene>
    <name evidence="3" type="ORF">FRY74_06150</name>
</gene>
<keyword evidence="1" id="KW-0175">Coiled coil</keyword>
<feature type="transmembrane region" description="Helical" evidence="2">
    <location>
        <begin position="143"/>
        <end position="160"/>
    </location>
</feature>
<feature type="transmembrane region" description="Helical" evidence="2">
    <location>
        <begin position="75"/>
        <end position="94"/>
    </location>
</feature>
<feature type="coiled-coil region" evidence="1">
    <location>
        <begin position="176"/>
        <end position="223"/>
    </location>
</feature>
<accession>A0A5C6RUY2</accession>
<sequence>MQFYKIFKFGDLIGVNQLSFTDLIKVQFTVLIIYIILFAFFALALPSLLFTLYIVWMITGDGGKGYDGRNIEQRLYINIFTILSVIYFLVDFHLGWISMKVTSSAFSKETLDSIAAFNLNIGILNLILFFVGHEIYYLGGNRIFRILIFLVAIYYGAKISNSISYDIISKNNLQYNNEEIEKMREEMSNFNKYNNESTRIKHIEKEKLRLEERERKLKEFDENFAENYLK</sequence>
<dbReference type="Proteomes" id="UP000321721">
    <property type="component" value="Unassembled WGS sequence"/>
</dbReference>
<feature type="transmembrane region" description="Helical" evidence="2">
    <location>
        <begin position="31"/>
        <end position="55"/>
    </location>
</feature>
<proteinExistence type="predicted"/>
<evidence type="ECO:0000256" key="2">
    <source>
        <dbReference type="SAM" id="Phobius"/>
    </source>
</evidence>
<feature type="transmembrane region" description="Helical" evidence="2">
    <location>
        <begin position="114"/>
        <end position="131"/>
    </location>
</feature>
<keyword evidence="2" id="KW-1133">Transmembrane helix</keyword>
<evidence type="ECO:0000313" key="3">
    <source>
        <dbReference type="EMBL" id="TXB66151.1"/>
    </source>
</evidence>
<keyword evidence="4" id="KW-1185">Reference proteome</keyword>
<dbReference type="AlphaFoldDB" id="A0A5C6RUY2"/>
<evidence type="ECO:0000256" key="1">
    <source>
        <dbReference type="SAM" id="Coils"/>
    </source>
</evidence>
<reference evidence="3 4" key="1">
    <citation type="submission" date="2019-08" db="EMBL/GenBank/DDBJ databases">
        <title>Genome of Vicingus serpentipes NCIMB 15042.</title>
        <authorList>
            <person name="Bowman J.P."/>
        </authorList>
    </citation>
    <scope>NUCLEOTIDE SEQUENCE [LARGE SCALE GENOMIC DNA]</scope>
    <source>
        <strain evidence="3 4">NCIMB 15042</strain>
    </source>
</reference>
<evidence type="ECO:0000313" key="4">
    <source>
        <dbReference type="Proteomes" id="UP000321721"/>
    </source>
</evidence>
<dbReference type="EMBL" id="VOOS01000002">
    <property type="protein sequence ID" value="TXB66151.1"/>
    <property type="molecule type" value="Genomic_DNA"/>
</dbReference>
<dbReference type="RefSeq" id="WP_147099649.1">
    <property type="nucleotide sequence ID" value="NZ_VOOS01000002.1"/>
</dbReference>
<keyword evidence="2" id="KW-0472">Membrane</keyword>
<organism evidence="3 4">
    <name type="scientific">Vicingus serpentipes</name>
    <dbReference type="NCBI Taxonomy" id="1926625"/>
    <lineage>
        <taxon>Bacteria</taxon>
        <taxon>Pseudomonadati</taxon>
        <taxon>Bacteroidota</taxon>
        <taxon>Flavobacteriia</taxon>
        <taxon>Flavobacteriales</taxon>
        <taxon>Vicingaceae</taxon>
        <taxon>Vicingus</taxon>
    </lineage>
</organism>
<comment type="caution">
    <text evidence="3">The sequence shown here is derived from an EMBL/GenBank/DDBJ whole genome shotgun (WGS) entry which is preliminary data.</text>
</comment>